<accession>A0A8B8KQI6</accession>
<feature type="region of interest" description="Disordered" evidence="1">
    <location>
        <begin position="171"/>
        <end position="191"/>
    </location>
</feature>
<reference evidence="2" key="1">
    <citation type="journal article" date="2019" name="Toxins">
        <title>Detection of Abrin-Like and Prepropulchellin-Like Toxin Genes and Transcripts Using Whole Genome Sequencing and Full-Length Transcript Sequencing of Abrus precatorius.</title>
        <authorList>
            <person name="Hovde B.T."/>
            <person name="Daligault H.E."/>
            <person name="Hanschen E.R."/>
            <person name="Kunde Y.A."/>
            <person name="Johnson M.B."/>
            <person name="Starkenburg S.R."/>
            <person name="Johnson S.L."/>
        </authorList>
    </citation>
    <scope>NUCLEOTIDE SEQUENCE [LARGE SCALE GENOMIC DNA]</scope>
</reference>
<evidence type="ECO:0000313" key="3">
    <source>
        <dbReference type="RefSeq" id="XP_027345583.1"/>
    </source>
</evidence>
<dbReference type="KEGG" id="aprc:113857667"/>
<keyword evidence="2" id="KW-1185">Reference proteome</keyword>
<evidence type="ECO:0000256" key="1">
    <source>
        <dbReference type="SAM" id="MobiDB-lite"/>
    </source>
</evidence>
<dbReference type="Gene3D" id="1.10.340.30">
    <property type="entry name" value="Hypothetical protein, domain 2"/>
    <property type="match status" value="1"/>
</dbReference>
<dbReference type="Proteomes" id="UP000694853">
    <property type="component" value="Unplaced"/>
</dbReference>
<name>A0A8B8KQI6_ABRPR</name>
<dbReference type="GO" id="GO:0005634">
    <property type="term" value="C:nucleus"/>
    <property type="evidence" value="ECO:0007669"/>
    <property type="project" value="TreeGrafter"/>
</dbReference>
<sequence length="376" mass="42985">METSTMPKNLLYLPLGKCQSSFNLEKAVCNHGFFMMAPNRWISSTKSLQRPLRLADQSTSVLVTISHSPKDAANLHIYIHDDEALSVENQRAILGQVARMLRISEKDEKAVNEFQEIHAQAKKEGFGRIFRSPTPFEDAIKSILLCNCTWSRTLDMAKSLCKLQLELSKGPQSNRKEQRKTKRKREQKNQIGTKVCDKYSKDREIGNFPNSKELAKFNISDLQKRCSVGFRARYIVKLAQSVEKGTLALEKLEDECDLSSYESVYRKLTELKGLGPFTIATTLMCWGCYQKVPADSETIRHLKQVHGMSSCNNRTINKDVDEIYKKYAPFQCVAYWFELLQDYEKNFGQLSELDESDYHRITGSGFLQAKTNASKS</sequence>
<dbReference type="InterPro" id="IPR011257">
    <property type="entry name" value="DNA_glycosylase"/>
</dbReference>
<dbReference type="PANTHER" id="PTHR10242:SF7">
    <property type="entry name" value="HHH-GPD DOMAIN-CONTAINING PROTEIN"/>
    <property type="match status" value="1"/>
</dbReference>
<protein>
    <submittedName>
        <fullName evidence="3">Uncharacterized protein LOC113857667</fullName>
    </submittedName>
</protein>
<proteinExistence type="predicted"/>
<dbReference type="PANTHER" id="PTHR10242">
    <property type="entry name" value="8-OXOGUANINE DNA GLYCOSYLASE"/>
    <property type="match status" value="1"/>
</dbReference>
<dbReference type="SUPFAM" id="SSF48150">
    <property type="entry name" value="DNA-glycosylase"/>
    <property type="match status" value="1"/>
</dbReference>
<reference evidence="3" key="2">
    <citation type="submission" date="2025-08" db="UniProtKB">
        <authorList>
            <consortium name="RefSeq"/>
        </authorList>
    </citation>
    <scope>IDENTIFICATION</scope>
    <source>
        <tissue evidence="3">Young leaves</tissue>
    </source>
</reference>
<dbReference type="InterPro" id="IPR052054">
    <property type="entry name" value="Oxidative_DNA_repair_enzyme"/>
</dbReference>
<gene>
    <name evidence="3" type="primary">LOC113857667</name>
</gene>
<dbReference type="GO" id="GO:0034039">
    <property type="term" value="F:8-oxo-7,8-dihydroguanine DNA N-glycosylase activity"/>
    <property type="evidence" value="ECO:0007669"/>
    <property type="project" value="TreeGrafter"/>
</dbReference>
<dbReference type="GO" id="GO:0006285">
    <property type="term" value="P:base-excision repair, AP site formation"/>
    <property type="evidence" value="ECO:0007669"/>
    <property type="project" value="TreeGrafter"/>
</dbReference>
<dbReference type="RefSeq" id="XP_027345583.1">
    <property type="nucleotide sequence ID" value="XM_027489782.1"/>
</dbReference>
<organism evidence="2 3">
    <name type="scientific">Abrus precatorius</name>
    <name type="common">Indian licorice</name>
    <name type="synonym">Glycine abrus</name>
    <dbReference type="NCBI Taxonomy" id="3816"/>
    <lineage>
        <taxon>Eukaryota</taxon>
        <taxon>Viridiplantae</taxon>
        <taxon>Streptophyta</taxon>
        <taxon>Embryophyta</taxon>
        <taxon>Tracheophyta</taxon>
        <taxon>Spermatophyta</taxon>
        <taxon>Magnoliopsida</taxon>
        <taxon>eudicotyledons</taxon>
        <taxon>Gunneridae</taxon>
        <taxon>Pentapetalae</taxon>
        <taxon>rosids</taxon>
        <taxon>fabids</taxon>
        <taxon>Fabales</taxon>
        <taxon>Fabaceae</taxon>
        <taxon>Papilionoideae</taxon>
        <taxon>50 kb inversion clade</taxon>
        <taxon>NPAAA clade</taxon>
        <taxon>indigoferoid/millettioid clade</taxon>
        <taxon>Abreae</taxon>
        <taxon>Abrus</taxon>
    </lineage>
</organism>
<dbReference type="OrthoDB" id="4951845at2759"/>
<dbReference type="GeneID" id="113857667"/>
<evidence type="ECO:0000313" key="2">
    <source>
        <dbReference type="Proteomes" id="UP000694853"/>
    </source>
</evidence>
<feature type="compositionally biased region" description="Basic residues" evidence="1">
    <location>
        <begin position="177"/>
        <end position="186"/>
    </location>
</feature>
<dbReference type="AlphaFoldDB" id="A0A8B8KQI6"/>